<accession>A0ABQ3G4T1</accession>
<evidence type="ECO:0000313" key="2">
    <source>
        <dbReference type="Proteomes" id="UP000626210"/>
    </source>
</evidence>
<comment type="caution">
    <text evidence="1">The sequence shown here is derived from an EMBL/GenBank/DDBJ whole genome shotgun (WGS) entry which is preliminary data.</text>
</comment>
<reference evidence="2" key="1">
    <citation type="journal article" date="2019" name="Int. J. Syst. Evol. Microbiol.">
        <title>The Global Catalogue of Microorganisms (GCM) 10K type strain sequencing project: providing services to taxonomists for standard genome sequencing and annotation.</title>
        <authorList>
            <consortium name="The Broad Institute Genomics Platform"/>
            <consortium name="The Broad Institute Genome Sequencing Center for Infectious Disease"/>
            <person name="Wu L."/>
            <person name="Ma J."/>
        </authorList>
    </citation>
    <scope>NUCLEOTIDE SEQUENCE [LARGE SCALE GENOMIC DNA]</scope>
    <source>
        <strain evidence="2">KCTC 23314</strain>
    </source>
</reference>
<protein>
    <submittedName>
        <fullName evidence="1">Uncharacterized protein</fullName>
    </submittedName>
</protein>
<keyword evidence="2" id="KW-1185">Reference proteome</keyword>
<gene>
    <name evidence="1" type="ORF">GCM10007320_32010</name>
</gene>
<dbReference type="Proteomes" id="UP000626210">
    <property type="component" value="Unassembled WGS sequence"/>
</dbReference>
<evidence type="ECO:0000313" key="1">
    <source>
        <dbReference type="EMBL" id="GHC86326.1"/>
    </source>
</evidence>
<name>A0ABQ3G4T1_9BURK</name>
<dbReference type="EMBL" id="BMYK01000009">
    <property type="protein sequence ID" value="GHC86326.1"/>
    <property type="molecule type" value="Genomic_DNA"/>
</dbReference>
<organism evidence="1 2">
    <name type="scientific">Pseudorhodoferax aquiterrae</name>
    <dbReference type="NCBI Taxonomy" id="747304"/>
    <lineage>
        <taxon>Bacteria</taxon>
        <taxon>Pseudomonadati</taxon>
        <taxon>Pseudomonadota</taxon>
        <taxon>Betaproteobacteria</taxon>
        <taxon>Burkholderiales</taxon>
        <taxon>Comamonadaceae</taxon>
    </lineage>
</organism>
<sequence length="216" mass="21795">MTAEGVYEGSLGAAVTGQYAAIVLENGESWALYSFTGGAGFLQARGTSHDGSYTASDVLDYGTAPPSAGRISASYSASAGTMQGQYVFGQNVVPFTASKPTQGYRYDTPANLASVTGSWALVSSADQSMRLQVAADGTLSGTGLTGCTLTGSLTPRPSGKNVFNAVLRFGSACAQPDLAASGVAIVVVEDGQPVLMVMGQSADRMVGTIAVGTPAP</sequence>
<proteinExistence type="predicted"/>